<sequence>MDNPDLINDEKLVKIRDFAYNIHSEINDGHDFNHIRRVAGLAQKILETYSHVDKFTVLATVYLHDCYDQKLFVDSLEQKAKVIDFLSKLEIEQDIIDKIIYIIDNMSFFANIDGQKKLNLVGQIVQDADRLDSMGAIAINRALEYGWSHSRKLYDPSVKPRQDLSKDEYRNSEGTTINHFYEKLFLLSDKLNTEEARELAKGRNQIMHDFVTGIERDWIEVS</sequence>
<name>A0A9Q5JI60_9LACT</name>
<dbReference type="AlphaFoldDB" id="A0A9Q5JI60"/>
<comment type="caution">
    <text evidence="2">The sequence shown here is derived from an EMBL/GenBank/DDBJ whole genome shotgun (WGS) entry which is preliminary data.</text>
</comment>
<dbReference type="InterPro" id="IPR006674">
    <property type="entry name" value="HD_domain"/>
</dbReference>
<dbReference type="Gene3D" id="1.10.472.50">
    <property type="entry name" value="HD-domain/PDEase-like"/>
    <property type="match status" value="1"/>
</dbReference>
<feature type="domain" description="HD/PDEase" evidence="1">
    <location>
        <begin position="27"/>
        <end position="143"/>
    </location>
</feature>
<evidence type="ECO:0000259" key="1">
    <source>
        <dbReference type="SMART" id="SM00471"/>
    </source>
</evidence>
<dbReference type="CDD" id="cd00077">
    <property type="entry name" value="HDc"/>
    <property type="match status" value="1"/>
</dbReference>
<reference evidence="3" key="1">
    <citation type="submission" date="2016-09" db="EMBL/GenBank/DDBJ databases">
        <title>Draft genome sequence of a novel species of the family Streptococcaceae isolated from flowers.</title>
        <authorList>
            <person name="Chuah L.-O."/>
            <person name="Yap K.-P."/>
            <person name="Thong K.L."/>
            <person name="Liong M.T."/>
            <person name="Ahmad R."/>
            <person name="Rusul G."/>
        </authorList>
    </citation>
    <scope>NUCLEOTIDE SEQUENCE [LARGE SCALE GENOMIC DNA]</scope>
    <source>
        <strain evidence="3">HibF3</strain>
    </source>
</reference>
<accession>A0A9Q5JI60</accession>
<organism evidence="2 3">
    <name type="scientific">Floricoccus penangensis</name>
    <dbReference type="NCBI Taxonomy" id="1859475"/>
    <lineage>
        <taxon>Bacteria</taxon>
        <taxon>Bacillati</taxon>
        <taxon>Bacillota</taxon>
        <taxon>Bacilli</taxon>
        <taxon>Lactobacillales</taxon>
        <taxon>Streptococcaceae</taxon>
        <taxon>Floricoccus</taxon>
    </lineage>
</organism>
<keyword evidence="3" id="KW-1185">Reference proteome</keyword>
<proteinExistence type="predicted"/>
<dbReference type="RefSeq" id="WP_070786950.1">
    <property type="nucleotide sequence ID" value="NZ_MKIQ01000001.1"/>
</dbReference>
<dbReference type="SMART" id="SM00471">
    <property type="entry name" value="HDc"/>
    <property type="match status" value="1"/>
</dbReference>
<evidence type="ECO:0000313" key="3">
    <source>
        <dbReference type="Proteomes" id="UP000177273"/>
    </source>
</evidence>
<evidence type="ECO:0000313" key="2">
    <source>
        <dbReference type="EMBL" id="OFI48039.1"/>
    </source>
</evidence>
<dbReference type="PANTHER" id="PTHR33594">
    <property type="entry name" value="SUPERFAMILY HYDROLASE, PUTATIVE (AFU_ORTHOLOGUE AFUA_1G03035)-RELATED"/>
    <property type="match status" value="1"/>
</dbReference>
<gene>
    <name evidence="2" type="ORF">BG262_00430</name>
</gene>
<dbReference type="Proteomes" id="UP000177273">
    <property type="component" value="Unassembled WGS sequence"/>
</dbReference>
<dbReference type="InterPro" id="IPR003607">
    <property type="entry name" value="HD/PDEase_dom"/>
</dbReference>
<protein>
    <recommendedName>
        <fullName evidence="1">HD/PDEase domain-containing protein</fullName>
    </recommendedName>
</protein>
<dbReference type="Pfam" id="PF01966">
    <property type="entry name" value="HD"/>
    <property type="match status" value="1"/>
</dbReference>
<dbReference type="SUPFAM" id="SSF109604">
    <property type="entry name" value="HD-domain/PDEase-like"/>
    <property type="match status" value="1"/>
</dbReference>
<dbReference type="OrthoDB" id="9797344at2"/>
<dbReference type="Gene3D" id="1.20.58.1910">
    <property type="match status" value="1"/>
</dbReference>
<dbReference type="EMBL" id="MKIQ01000001">
    <property type="protein sequence ID" value="OFI48039.1"/>
    <property type="molecule type" value="Genomic_DNA"/>
</dbReference>
<dbReference type="PANTHER" id="PTHR33594:SF1">
    <property type="entry name" value="HD_PDEASE DOMAIN-CONTAINING PROTEIN"/>
    <property type="match status" value="1"/>
</dbReference>